<reference evidence="4" key="1">
    <citation type="submission" date="2025-08" db="UniProtKB">
        <authorList>
            <consortium name="RefSeq"/>
        </authorList>
    </citation>
    <scope>IDENTIFICATION</scope>
    <source>
        <tissue evidence="4">Muscle</tissue>
    </source>
</reference>
<accession>A0ABM1BI52</accession>
<dbReference type="InterPro" id="IPR016193">
    <property type="entry name" value="Cytidine_deaminase-like"/>
</dbReference>
<evidence type="ECO:0000313" key="4">
    <source>
        <dbReference type="RefSeq" id="XP_013782472.1"/>
    </source>
</evidence>
<dbReference type="InterPro" id="IPR002125">
    <property type="entry name" value="CMP_dCMP_dom"/>
</dbReference>
<dbReference type="Gene3D" id="3.40.140.10">
    <property type="entry name" value="Cytidine Deaminase, domain 2"/>
    <property type="match status" value="1"/>
</dbReference>
<gene>
    <name evidence="4" type="primary">LOC106466719</name>
</gene>
<dbReference type="GeneID" id="106466719"/>
<evidence type="ECO:0000256" key="1">
    <source>
        <dbReference type="ARBA" id="ARBA00022801"/>
    </source>
</evidence>
<feature type="domain" description="CMP/dCMP-type deaminase" evidence="2">
    <location>
        <begin position="16"/>
        <end position="132"/>
    </location>
</feature>
<protein>
    <submittedName>
        <fullName evidence="4">tRNA-specific adenosine deaminase 2-like</fullName>
    </submittedName>
</protein>
<proteinExistence type="predicted"/>
<dbReference type="PANTHER" id="PTHR11079:SF149">
    <property type="entry name" value="TRNA-SPECIFIC ADENOSINE DEAMINASE 2"/>
    <property type="match status" value="1"/>
</dbReference>
<dbReference type="Proteomes" id="UP000694941">
    <property type="component" value="Unplaced"/>
</dbReference>
<evidence type="ECO:0000313" key="3">
    <source>
        <dbReference type="Proteomes" id="UP000694941"/>
    </source>
</evidence>
<dbReference type="PROSITE" id="PS51747">
    <property type="entry name" value="CYT_DCMP_DEAMINASES_2"/>
    <property type="match status" value="1"/>
</dbReference>
<dbReference type="PANTHER" id="PTHR11079">
    <property type="entry name" value="CYTOSINE DEAMINASE FAMILY MEMBER"/>
    <property type="match status" value="1"/>
</dbReference>
<dbReference type="CDD" id="cd01285">
    <property type="entry name" value="nucleoside_deaminase"/>
    <property type="match status" value="1"/>
</dbReference>
<name>A0ABM1BI52_LIMPO</name>
<sequence>MDEPWSFDYNNMDSADVEKMYIKAAFKLAEEALDNGEVPVGCVMVFEGSIIAESRNTVNETKNAVRHAEMNCVDQVFEWCKKHERDSSLVFKNLHVFVNVEPCIMCASALRVLDIPQVVYGCNNERFGGCGSVMNIHNDEVPGFGRSLQVTSGVNADDAVKLLKLFYKGQNPNAPHPILKAQKLTELNQTS</sequence>
<keyword evidence="1" id="KW-0378">Hydrolase</keyword>
<dbReference type="Pfam" id="PF00383">
    <property type="entry name" value="dCMP_cyt_deam_1"/>
    <property type="match status" value="1"/>
</dbReference>
<organism evidence="3 4">
    <name type="scientific">Limulus polyphemus</name>
    <name type="common">Atlantic horseshoe crab</name>
    <dbReference type="NCBI Taxonomy" id="6850"/>
    <lineage>
        <taxon>Eukaryota</taxon>
        <taxon>Metazoa</taxon>
        <taxon>Ecdysozoa</taxon>
        <taxon>Arthropoda</taxon>
        <taxon>Chelicerata</taxon>
        <taxon>Merostomata</taxon>
        <taxon>Xiphosura</taxon>
        <taxon>Limulidae</taxon>
        <taxon>Limulus</taxon>
    </lineage>
</organism>
<dbReference type="SUPFAM" id="SSF53927">
    <property type="entry name" value="Cytidine deaminase-like"/>
    <property type="match status" value="1"/>
</dbReference>
<keyword evidence="3" id="KW-1185">Reference proteome</keyword>
<evidence type="ECO:0000259" key="2">
    <source>
        <dbReference type="PROSITE" id="PS51747"/>
    </source>
</evidence>
<dbReference type="RefSeq" id="XP_013782472.1">
    <property type="nucleotide sequence ID" value="XM_013927018.2"/>
</dbReference>